<organism evidence="2 3">
    <name type="scientific">Pullulanibacillus pueri</name>
    <dbReference type="NCBI Taxonomy" id="1437324"/>
    <lineage>
        <taxon>Bacteria</taxon>
        <taxon>Bacillati</taxon>
        <taxon>Bacillota</taxon>
        <taxon>Bacilli</taxon>
        <taxon>Bacillales</taxon>
        <taxon>Sporolactobacillaceae</taxon>
        <taxon>Pullulanibacillus</taxon>
    </lineage>
</organism>
<evidence type="ECO:0000256" key="1">
    <source>
        <dbReference type="SAM" id="Phobius"/>
    </source>
</evidence>
<name>A0A8J2ZT41_9BACL</name>
<keyword evidence="3" id="KW-1185">Reference proteome</keyword>
<accession>A0A8J2ZT41</accession>
<dbReference type="Proteomes" id="UP000656813">
    <property type="component" value="Unassembled WGS sequence"/>
</dbReference>
<proteinExistence type="predicted"/>
<keyword evidence="1" id="KW-0812">Transmembrane</keyword>
<evidence type="ECO:0000313" key="3">
    <source>
        <dbReference type="Proteomes" id="UP000656813"/>
    </source>
</evidence>
<dbReference type="RefSeq" id="WP_188496094.1">
    <property type="nucleotide sequence ID" value="NZ_BMFV01000004.1"/>
</dbReference>
<reference evidence="2" key="2">
    <citation type="submission" date="2020-09" db="EMBL/GenBank/DDBJ databases">
        <authorList>
            <person name="Sun Q."/>
            <person name="Zhou Y."/>
        </authorList>
    </citation>
    <scope>NUCLEOTIDE SEQUENCE</scope>
    <source>
        <strain evidence="2">CGMCC 1.12777</strain>
    </source>
</reference>
<evidence type="ECO:0008006" key="4">
    <source>
        <dbReference type="Google" id="ProtNLM"/>
    </source>
</evidence>
<protein>
    <recommendedName>
        <fullName evidence="4">DUF58 domain-containing protein</fullName>
    </recommendedName>
</protein>
<sequence length="375" mass="43526">MGMAWLIIIALVLIIIQSILFTKWGLSRIGYTRFFSDDAVFEGEEVEMIEQISNKKLLPVPWLRLESHISADLQFQHQHELEIADQQFHRSLFSLMPFQKITRRHKVTCKKRGHYRLNTVEMTNGDLLGLNGTHGKLQVSAELIVYPKLLSIEEIFLPSHSLQGDYSVKRWIIEDPFMKVGIRDYLYGDAMNSINWKATARAGTLQVNQKDFTADHHLMIYLNFELTDDIWMPIMDRPLIERGISYAATIAQYALDQGIPTGFSCNSYIKNFDQPNEKEPIRILPKNSQHQLTLLLETLAKLQMDRRVSFQSFLQEEAEQQMPNTDILLITGYLSEKARERIQQLEAQGHAVEIFWLSTNSEKESESMEEEKQYV</sequence>
<evidence type="ECO:0000313" key="2">
    <source>
        <dbReference type="EMBL" id="GGH76813.1"/>
    </source>
</evidence>
<dbReference type="PANTHER" id="PTHR34351">
    <property type="entry name" value="SLR1927 PROTEIN-RELATED"/>
    <property type="match status" value="1"/>
</dbReference>
<keyword evidence="1" id="KW-0472">Membrane</keyword>
<dbReference type="EMBL" id="BMFV01000004">
    <property type="protein sequence ID" value="GGH76813.1"/>
    <property type="molecule type" value="Genomic_DNA"/>
</dbReference>
<dbReference type="PANTHER" id="PTHR34351:SF2">
    <property type="entry name" value="DUF58 DOMAIN-CONTAINING PROTEIN"/>
    <property type="match status" value="1"/>
</dbReference>
<comment type="caution">
    <text evidence="2">The sequence shown here is derived from an EMBL/GenBank/DDBJ whole genome shotgun (WGS) entry which is preliminary data.</text>
</comment>
<feature type="transmembrane region" description="Helical" evidence="1">
    <location>
        <begin position="6"/>
        <end position="26"/>
    </location>
</feature>
<reference evidence="2" key="1">
    <citation type="journal article" date="2014" name="Int. J. Syst. Evol. Microbiol.">
        <title>Complete genome sequence of Corynebacterium casei LMG S-19264T (=DSM 44701T), isolated from a smear-ripened cheese.</title>
        <authorList>
            <consortium name="US DOE Joint Genome Institute (JGI-PGF)"/>
            <person name="Walter F."/>
            <person name="Albersmeier A."/>
            <person name="Kalinowski J."/>
            <person name="Ruckert C."/>
        </authorList>
    </citation>
    <scope>NUCLEOTIDE SEQUENCE</scope>
    <source>
        <strain evidence="2">CGMCC 1.12777</strain>
    </source>
</reference>
<dbReference type="AlphaFoldDB" id="A0A8J2ZT41"/>
<gene>
    <name evidence="2" type="ORF">GCM10007096_07780</name>
</gene>
<keyword evidence="1" id="KW-1133">Transmembrane helix</keyword>